<reference evidence="1 2" key="2">
    <citation type="submission" date="2018-11" db="EMBL/GenBank/DDBJ databases">
        <authorList>
            <consortium name="Pathogen Informatics"/>
        </authorList>
    </citation>
    <scope>NUCLEOTIDE SEQUENCE [LARGE SCALE GENOMIC DNA]</scope>
    <source>
        <strain evidence="1 2">NST_G2</strain>
    </source>
</reference>
<dbReference type="InterPro" id="IPR018052">
    <property type="entry name" value="Ald1_epimerase_CS"/>
</dbReference>
<dbReference type="SUPFAM" id="SSF74650">
    <property type="entry name" value="Galactose mutarotase-like"/>
    <property type="match status" value="1"/>
</dbReference>
<dbReference type="WBParaSite" id="SSLN_0001410501-mRNA-1">
    <property type="protein sequence ID" value="SSLN_0001410501-mRNA-1"/>
    <property type="gene ID" value="SSLN_0001410501"/>
</dbReference>
<evidence type="ECO:0000313" key="3">
    <source>
        <dbReference type="WBParaSite" id="SSLN_0001410501-mRNA-1"/>
    </source>
</evidence>
<proteinExistence type="predicted"/>
<dbReference type="GO" id="GO:0005975">
    <property type="term" value="P:carbohydrate metabolic process"/>
    <property type="evidence" value="ECO:0007669"/>
    <property type="project" value="InterPro"/>
</dbReference>
<dbReference type="PROSITE" id="PS00545">
    <property type="entry name" value="ALDOSE_1_EPIMERASE"/>
    <property type="match status" value="1"/>
</dbReference>
<dbReference type="GO" id="GO:0030246">
    <property type="term" value="F:carbohydrate binding"/>
    <property type="evidence" value="ECO:0007669"/>
    <property type="project" value="InterPro"/>
</dbReference>
<organism evidence="3">
    <name type="scientific">Schistocephalus solidus</name>
    <name type="common">Tapeworm</name>
    <dbReference type="NCBI Taxonomy" id="70667"/>
    <lineage>
        <taxon>Eukaryota</taxon>
        <taxon>Metazoa</taxon>
        <taxon>Spiralia</taxon>
        <taxon>Lophotrochozoa</taxon>
        <taxon>Platyhelminthes</taxon>
        <taxon>Cestoda</taxon>
        <taxon>Eucestoda</taxon>
        <taxon>Diphyllobothriidea</taxon>
        <taxon>Diphyllobothriidae</taxon>
        <taxon>Schistocephalus</taxon>
    </lineage>
</organism>
<dbReference type="OrthoDB" id="274691at2759"/>
<name>A0A183TAU2_SCHSO</name>
<dbReference type="GO" id="GO:0003824">
    <property type="term" value="F:catalytic activity"/>
    <property type="evidence" value="ECO:0007669"/>
    <property type="project" value="InterPro"/>
</dbReference>
<accession>A0A183TAU2</accession>
<keyword evidence="2" id="KW-1185">Reference proteome</keyword>
<dbReference type="EMBL" id="UYSU01038207">
    <property type="protein sequence ID" value="VDL99975.1"/>
    <property type="molecule type" value="Genomic_DNA"/>
</dbReference>
<gene>
    <name evidence="1" type="ORF">SSLN_LOCUS13590</name>
</gene>
<sequence>MLKSEEQIELSIDYFASVGDAICLLNLTNHAYFNLARHCSGQEALDRHIDCITVKQLLQTEGELITMRIIEGVEEVDGVDRQ</sequence>
<dbReference type="STRING" id="70667.A0A183TAU2"/>
<dbReference type="Proteomes" id="UP000275846">
    <property type="component" value="Unassembled WGS sequence"/>
</dbReference>
<evidence type="ECO:0000313" key="1">
    <source>
        <dbReference type="EMBL" id="VDL99975.1"/>
    </source>
</evidence>
<dbReference type="InterPro" id="IPR014718">
    <property type="entry name" value="GH-type_carb-bd"/>
</dbReference>
<dbReference type="Gene3D" id="2.70.98.10">
    <property type="match status" value="1"/>
</dbReference>
<dbReference type="AlphaFoldDB" id="A0A183TAU2"/>
<reference evidence="3" key="1">
    <citation type="submission" date="2016-06" db="UniProtKB">
        <authorList>
            <consortium name="WormBaseParasite"/>
        </authorList>
    </citation>
    <scope>IDENTIFICATION</scope>
</reference>
<dbReference type="InterPro" id="IPR011013">
    <property type="entry name" value="Gal_mutarotase_sf_dom"/>
</dbReference>
<evidence type="ECO:0000313" key="2">
    <source>
        <dbReference type="Proteomes" id="UP000275846"/>
    </source>
</evidence>
<protein>
    <submittedName>
        <fullName evidence="3">Transcriptional regulator</fullName>
    </submittedName>
</protein>